<feature type="domain" description="Amidohydrolase-related" evidence="2">
    <location>
        <begin position="3"/>
        <end position="240"/>
    </location>
</feature>
<dbReference type="GO" id="GO:0016787">
    <property type="term" value="F:hydrolase activity"/>
    <property type="evidence" value="ECO:0007669"/>
    <property type="project" value="InterPro"/>
</dbReference>
<dbReference type="Proteomes" id="UP001321506">
    <property type="component" value="Unassembled WGS sequence"/>
</dbReference>
<organism evidence="3 4">
    <name type="scientific">Ruicaihuangia caeni</name>
    <dbReference type="NCBI Taxonomy" id="3042517"/>
    <lineage>
        <taxon>Bacteria</taxon>
        <taxon>Bacillati</taxon>
        <taxon>Actinomycetota</taxon>
        <taxon>Actinomycetes</taxon>
        <taxon>Micrococcales</taxon>
        <taxon>Microbacteriaceae</taxon>
        <taxon>Ruicaihuangia</taxon>
    </lineage>
</organism>
<dbReference type="RefSeq" id="WP_281488919.1">
    <property type="nucleotide sequence ID" value="NZ_JASATX010000003.1"/>
</dbReference>
<name>A0AAW6TBC9_9MICO</name>
<proteinExistence type="predicted"/>
<keyword evidence="4" id="KW-1185">Reference proteome</keyword>
<dbReference type="Pfam" id="PF04909">
    <property type="entry name" value="Amidohydro_2"/>
    <property type="match status" value="1"/>
</dbReference>
<accession>A0AAW6TBC9</accession>
<gene>
    <name evidence="3" type="ORF">QF206_09215</name>
</gene>
<dbReference type="SUPFAM" id="SSF51556">
    <property type="entry name" value="Metallo-dependent hydrolases"/>
    <property type="match status" value="1"/>
</dbReference>
<dbReference type="PANTHER" id="PTHR21240">
    <property type="entry name" value="2-AMINO-3-CARBOXYLMUCONATE-6-SEMIALDEHYDE DECARBOXYLASE"/>
    <property type="match status" value="1"/>
</dbReference>
<evidence type="ECO:0000313" key="3">
    <source>
        <dbReference type="EMBL" id="MDI2099138.1"/>
    </source>
</evidence>
<dbReference type="Gene3D" id="3.20.20.140">
    <property type="entry name" value="Metal-dependent hydrolases"/>
    <property type="match status" value="1"/>
</dbReference>
<comment type="caution">
    <text evidence="3">The sequence shown here is derived from an EMBL/GenBank/DDBJ whole genome shotgun (WGS) entry which is preliminary data.</text>
</comment>
<evidence type="ECO:0000259" key="2">
    <source>
        <dbReference type="Pfam" id="PF04909"/>
    </source>
</evidence>
<protein>
    <submittedName>
        <fullName evidence="3">Amidohydrolase family protein</fullName>
    </submittedName>
</protein>
<dbReference type="EMBL" id="JASATX010000003">
    <property type="protein sequence ID" value="MDI2099138.1"/>
    <property type="molecule type" value="Genomic_DNA"/>
</dbReference>
<keyword evidence="1" id="KW-0456">Lyase</keyword>
<sequence>MRVDWHSHVWLPEHLGPVWGPELDENVHAHPSADGSPEAHLAAMDEAGVDAAVVLGLVACEIDLDIPNEFIAEHVSTDPSRLIGFGSVDPNDPKAVDKVRYAATDLGLKGIKLSPPYQGFHPHSDEAMRVYREAADHGMTITFHQGGVFLRSGYLEFAQPVLLDRVAREFRDTRIIIAHAGQPWAHETTAVMFKNPNVWTDLSARYGRPAQLRTILRGLIDYGVESRVLFGSDFPIYRPSECIAQLRGAADGDETGADSIGLDVVEAIIDDRPLSLFDWQ</sequence>
<dbReference type="CDD" id="cd01292">
    <property type="entry name" value="metallo-dependent_hydrolases"/>
    <property type="match status" value="1"/>
</dbReference>
<evidence type="ECO:0000256" key="1">
    <source>
        <dbReference type="ARBA" id="ARBA00023239"/>
    </source>
</evidence>
<dbReference type="InterPro" id="IPR032466">
    <property type="entry name" value="Metal_Hydrolase"/>
</dbReference>
<dbReference type="InterPro" id="IPR032465">
    <property type="entry name" value="ACMSD"/>
</dbReference>
<dbReference type="AlphaFoldDB" id="A0AAW6TBC9"/>
<dbReference type="InterPro" id="IPR006680">
    <property type="entry name" value="Amidohydro-rel"/>
</dbReference>
<dbReference type="GO" id="GO:0016831">
    <property type="term" value="F:carboxy-lyase activity"/>
    <property type="evidence" value="ECO:0007669"/>
    <property type="project" value="InterPro"/>
</dbReference>
<reference evidence="3 4" key="1">
    <citation type="submission" date="2023-04" db="EMBL/GenBank/DDBJ databases">
        <title>Klugiella caeni sp. nov. isolated from the sludge of biochemical tank.</title>
        <authorList>
            <person name="Geng K."/>
        </authorList>
    </citation>
    <scope>NUCLEOTIDE SEQUENCE [LARGE SCALE GENOMIC DNA]</scope>
    <source>
        <strain evidence="3 4">YN-L-19</strain>
    </source>
</reference>
<evidence type="ECO:0000313" key="4">
    <source>
        <dbReference type="Proteomes" id="UP001321506"/>
    </source>
</evidence>